<feature type="transmembrane region" description="Helical" evidence="8">
    <location>
        <begin position="466"/>
        <end position="486"/>
    </location>
</feature>
<evidence type="ECO:0000256" key="8">
    <source>
        <dbReference type="SAM" id="Phobius"/>
    </source>
</evidence>
<keyword evidence="5 8" id="KW-1133">Transmembrane helix</keyword>
<keyword evidence="9" id="KW-1185">Reference proteome</keyword>
<dbReference type="GeneID" id="105269158"/>
<dbReference type="GO" id="GO:0005737">
    <property type="term" value="C:cytoplasm"/>
    <property type="evidence" value="ECO:0007669"/>
    <property type="project" value="TreeGrafter"/>
</dbReference>
<dbReference type="OrthoDB" id="18585at2759"/>
<keyword evidence="7" id="KW-0325">Glycoprotein</keyword>
<organism evidence="9 10">
    <name type="scientific">Fopius arisanus</name>
    <dbReference type="NCBI Taxonomy" id="64838"/>
    <lineage>
        <taxon>Eukaryota</taxon>
        <taxon>Metazoa</taxon>
        <taxon>Ecdysozoa</taxon>
        <taxon>Arthropoda</taxon>
        <taxon>Hexapoda</taxon>
        <taxon>Insecta</taxon>
        <taxon>Pterygota</taxon>
        <taxon>Neoptera</taxon>
        <taxon>Endopterygota</taxon>
        <taxon>Hymenoptera</taxon>
        <taxon>Apocrita</taxon>
        <taxon>Ichneumonoidea</taxon>
        <taxon>Braconidae</taxon>
        <taxon>Opiinae</taxon>
        <taxon>Fopius</taxon>
    </lineage>
</organism>
<dbReference type="KEGG" id="fas:105269158"/>
<dbReference type="RefSeq" id="XP_011307500.1">
    <property type="nucleotide sequence ID" value="XM_011309198.1"/>
</dbReference>
<dbReference type="PANTHER" id="PTHR11923">
    <property type="entry name" value="SCAVENGER RECEPTOR CLASS B TYPE-1 SR-B1"/>
    <property type="match status" value="1"/>
</dbReference>
<protein>
    <submittedName>
        <fullName evidence="10">Scavenger receptor class B member 1-like</fullName>
    </submittedName>
</protein>
<evidence type="ECO:0000313" key="9">
    <source>
        <dbReference type="Proteomes" id="UP000694866"/>
    </source>
</evidence>
<feature type="transmembrane region" description="Helical" evidence="8">
    <location>
        <begin position="20"/>
        <end position="39"/>
    </location>
</feature>
<dbReference type="GO" id="GO:0005044">
    <property type="term" value="F:scavenger receptor activity"/>
    <property type="evidence" value="ECO:0007669"/>
    <property type="project" value="TreeGrafter"/>
</dbReference>
<name>A0A9R1TE81_9HYME</name>
<evidence type="ECO:0000256" key="5">
    <source>
        <dbReference type="ARBA" id="ARBA00022989"/>
    </source>
</evidence>
<evidence type="ECO:0000256" key="1">
    <source>
        <dbReference type="ARBA" id="ARBA00004236"/>
    </source>
</evidence>
<evidence type="ECO:0000256" key="4">
    <source>
        <dbReference type="ARBA" id="ARBA00022692"/>
    </source>
</evidence>
<evidence type="ECO:0000313" key="10">
    <source>
        <dbReference type="RefSeq" id="XP_011307500.1"/>
    </source>
</evidence>
<evidence type="ECO:0000256" key="7">
    <source>
        <dbReference type="ARBA" id="ARBA00023180"/>
    </source>
</evidence>
<dbReference type="PRINTS" id="PR01609">
    <property type="entry name" value="CD36FAMILY"/>
</dbReference>
<dbReference type="GO" id="GO:0005886">
    <property type="term" value="C:plasma membrane"/>
    <property type="evidence" value="ECO:0007669"/>
    <property type="project" value="UniProtKB-SubCell"/>
</dbReference>
<proteinExistence type="inferred from homology"/>
<reference evidence="10" key="1">
    <citation type="submission" date="2025-08" db="UniProtKB">
        <authorList>
            <consortium name="RefSeq"/>
        </authorList>
    </citation>
    <scope>IDENTIFICATION</scope>
    <source>
        <strain evidence="10">USDA-PBARC FA_bdor</strain>
        <tissue evidence="10">Whole organism</tissue>
    </source>
</reference>
<comment type="subcellular location">
    <subcellularLocation>
        <location evidence="1">Cell membrane</location>
    </subcellularLocation>
</comment>
<evidence type="ECO:0000256" key="2">
    <source>
        <dbReference type="ARBA" id="ARBA00010532"/>
    </source>
</evidence>
<accession>A0A9R1TE81</accession>
<keyword evidence="3" id="KW-1003">Cell membrane</keyword>
<comment type="similarity">
    <text evidence="2">Belongs to the CD36 family.</text>
</comment>
<gene>
    <name evidence="10" type="primary">LOC105269158</name>
</gene>
<keyword evidence="6 8" id="KW-0472">Membrane</keyword>
<sequence>MTQICRDSDRCSSYRSQKCLTASLMTMTISSIIVFVIFWCTDFFSNLIISNLVVTRNSPMLDWWVRPPIRAAYKIRIFNYTNIEDFTKGRSAKLRVQEVGPYIYRETLTRVNTIFYPNGTLSFQEKRSFQWEGGSPDDDVVVVPNIPLLTTMAFARDMNMFTQLGLTFAISTFVPQTFVSLPVGGFLWGYDDKIFDAAQPLLSLLGDIPMDKFGVLAMKKGVSKDVITMHTGEGDLSKMGMVERVNGREYRNTWGDDSCDKIYGSAGFLYPPEMYRDPKKSLDIYAVDMCRGFKLERAGEGSSYGIPTMSFKPPADDFNFSPEKDHCYCPRKSKFNHNPWDRTCPPKGIFNVSACAFDTPMLASFPHFFGGEESLFSNIEGLNPKAELHQSHLEVHPRLGLLIGGHSRIQINVEARKATGVPFLENVKDGQILPIVWIEMGIDSMPENILNLLNHAYFSVAIAEAFFQWGSIVGMIFSTSALLFLLRRNRKQHAVLKRNTSGQDKLLQESG</sequence>
<evidence type="ECO:0000256" key="3">
    <source>
        <dbReference type="ARBA" id="ARBA00022475"/>
    </source>
</evidence>
<evidence type="ECO:0000256" key="6">
    <source>
        <dbReference type="ARBA" id="ARBA00023136"/>
    </source>
</evidence>
<dbReference type="AlphaFoldDB" id="A0A9R1TE81"/>
<dbReference type="InterPro" id="IPR002159">
    <property type="entry name" value="CD36_fam"/>
</dbReference>
<dbReference type="Proteomes" id="UP000694866">
    <property type="component" value="Unplaced"/>
</dbReference>
<dbReference type="PANTHER" id="PTHR11923:SF50">
    <property type="entry name" value="GH19047P"/>
    <property type="match status" value="1"/>
</dbReference>
<keyword evidence="4 8" id="KW-0812">Transmembrane</keyword>
<dbReference type="Pfam" id="PF01130">
    <property type="entry name" value="CD36"/>
    <property type="match status" value="1"/>
</dbReference>